<evidence type="ECO:0000256" key="5">
    <source>
        <dbReference type="ARBA" id="ARBA00023306"/>
    </source>
</evidence>
<dbReference type="PANTHER" id="PTHR10507:SF0">
    <property type="entry name" value="CELL DIVISION CONTROL PROTEIN 45 HOMOLOG"/>
    <property type="match status" value="1"/>
</dbReference>
<evidence type="ECO:0000313" key="7">
    <source>
        <dbReference type="EMBL" id="KAK3866365.1"/>
    </source>
</evidence>
<keyword evidence="5" id="KW-0131">Cell cycle</keyword>
<dbReference type="InterPro" id="IPR003874">
    <property type="entry name" value="CDC45"/>
</dbReference>
<evidence type="ECO:0000256" key="6">
    <source>
        <dbReference type="SAM" id="MobiDB-lite"/>
    </source>
</evidence>
<evidence type="ECO:0008006" key="9">
    <source>
        <dbReference type="Google" id="ProtNLM"/>
    </source>
</evidence>
<evidence type="ECO:0000256" key="3">
    <source>
        <dbReference type="ARBA" id="ARBA00022705"/>
    </source>
</evidence>
<feature type="compositionally biased region" description="Acidic residues" evidence="6">
    <location>
        <begin position="133"/>
        <end position="149"/>
    </location>
</feature>
<keyword evidence="3" id="KW-0235">DNA replication</keyword>
<dbReference type="PANTHER" id="PTHR10507">
    <property type="entry name" value="CDC45-RELATED PROTEIN"/>
    <property type="match status" value="1"/>
</dbReference>
<evidence type="ECO:0000313" key="8">
    <source>
        <dbReference type="Proteomes" id="UP001286313"/>
    </source>
</evidence>
<dbReference type="GO" id="GO:0031261">
    <property type="term" value="C:DNA replication preinitiation complex"/>
    <property type="evidence" value="ECO:0007669"/>
    <property type="project" value="TreeGrafter"/>
</dbReference>
<protein>
    <recommendedName>
        <fullName evidence="9">Cell division control protein 45 homolog</fullName>
    </recommendedName>
</protein>
<dbReference type="AlphaFoldDB" id="A0AAE1K9U0"/>
<proteinExistence type="inferred from homology"/>
<sequence length="557" mass="63435">MLVSDLRKEFYDVIKGKRILVLVHSDIDGICASKILQSLFRADHILYTVVPVKTRSDLVSAFEQHREQARYFLLLNCGGCLDLVDVLSPPEDVKIFVADNHRPLDVCNIYNGDQVRILSQLGEDEEVPAFEDVFREEESEDEDEDSDEEDGKRRRFDEETLERRRARRQWHQQRHKIIFDYTQFSYYGSSTAMLMFDLAWKLSKDNNELLWWAIVGVTEGQVCERTEQDRCVLATGSLQGHVSRLNHQTQDSQPLDCLRITFEKELKLALYRQWSLVESMRHSLYASTTLKLWTLRGEKRLQELLAEMGLPLVQCRQLYSGMDVNLRQDLRSLLEEKAEKYGLPDLLFPSFSASRGFRTKVGAADYVYSAAALLEPPQKDMTPTAAALDVADCLTVGREEVLERGIEGSKQQLSAIYRQVQTFLDMNQVISAGPFLYATVIQGTPDAWFFSAPHCLTLLARFTLRAHVSVSRGRKSGALPLVLTSPDVRAAQPDTCLVCGIPPTSEDSRRNFFGKAFEQAAEKTASRAELEFFDTNIIRLSVDDRSKFFDALISLLS</sequence>
<reference evidence="7" key="1">
    <citation type="submission" date="2023-10" db="EMBL/GenBank/DDBJ databases">
        <title>Genome assemblies of two species of porcelain crab, Petrolisthes cinctipes and Petrolisthes manimaculis (Anomura: Porcellanidae).</title>
        <authorList>
            <person name="Angst P."/>
        </authorList>
    </citation>
    <scope>NUCLEOTIDE SEQUENCE</scope>
    <source>
        <strain evidence="7">PB745_01</strain>
        <tissue evidence="7">Gill</tissue>
    </source>
</reference>
<dbReference type="GO" id="GO:1902977">
    <property type="term" value="P:mitotic DNA replication preinitiation complex assembly"/>
    <property type="evidence" value="ECO:0007669"/>
    <property type="project" value="TreeGrafter"/>
</dbReference>
<comment type="caution">
    <text evidence="7">The sequence shown here is derived from an EMBL/GenBank/DDBJ whole genome shotgun (WGS) entry which is preliminary data.</text>
</comment>
<evidence type="ECO:0000256" key="4">
    <source>
        <dbReference type="ARBA" id="ARBA00023242"/>
    </source>
</evidence>
<dbReference type="Pfam" id="PF02724">
    <property type="entry name" value="CDC45"/>
    <property type="match status" value="2"/>
</dbReference>
<dbReference type="GO" id="GO:0000727">
    <property type="term" value="P:double-strand break repair via break-induced replication"/>
    <property type="evidence" value="ECO:0007669"/>
    <property type="project" value="TreeGrafter"/>
</dbReference>
<evidence type="ECO:0000256" key="1">
    <source>
        <dbReference type="ARBA" id="ARBA00004123"/>
    </source>
</evidence>
<name>A0AAE1K9U0_PETCI</name>
<dbReference type="GO" id="GO:0003688">
    <property type="term" value="F:DNA replication origin binding"/>
    <property type="evidence" value="ECO:0007669"/>
    <property type="project" value="TreeGrafter"/>
</dbReference>
<comment type="similarity">
    <text evidence="2">Belongs to the CDC45 family.</text>
</comment>
<dbReference type="GO" id="GO:0006270">
    <property type="term" value="P:DNA replication initiation"/>
    <property type="evidence" value="ECO:0007669"/>
    <property type="project" value="InterPro"/>
</dbReference>
<feature type="region of interest" description="Disordered" evidence="6">
    <location>
        <begin position="133"/>
        <end position="158"/>
    </location>
</feature>
<dbReference type="EMBL" id="JAWQEG010003411">
    <property type="protein sequence ID" value="KAK3866365.1"/>
    <property type="molecule type" value="Genomic_DNA"/>
</dbReference>
<dbReference type="Proteomes" id="UP001286313">
    <property type="component" value="Unassembled WGS sequence"/>
</dbReference>
<accession>A0AAE1K9U0</accession>
<keyword evidence="4" id="KW-0539">Nucleus</keyword>
<keyword evidence="8" id="KW-1185">Reference proteome</keyword>
<evidence type="ECO:0000256" key="2">
    <source>
        <dbReference type="ARBA" id="ARBA00010727"/>
    </source>
</evidence>
<organism evidence="7 8">
    <name type="scientific">Petrolisthes cinctipes</name>
    <name type="common">Flat porcelain crab</name>
    <dbReference type="NCBI Taxonomy" id="88211"/>
    <lineage>
        <taxon>Eukaryota</taxon>
        <taxon>Metazoa</taxon>
        <taxon>Ecdysozoa</taxon>
        <taxon>Arthropoda</taxon>
        <taxon>Crustacea</taxon>
        <taxon>Multicrustacea</taxon>
        <taxon>Malacostraca</taxon>
        <taxon>Eumalacostraca</taxon>
        <taxon>Eucarida</taxon>
        <taxon>Decapoda</taxon>
        <taxon>Pleocyemata</taxon>
        <taxon>Anomura</taxon>
        <taxon>Galatheoidea</taxon>
        <taxon>Porcellanidae</taxon>
        <taxon>Petrolisthes</taxon>
    </lineage>
</organism>
<gene>
    <name evidence="7" type="ORF">Pcinc_028098</name>
</gene>
<dbReference type="GO" id="GO:0003682">
    <property type="term" value="F:chromatin binding"/>
    <property type="evidence" value="ECO:0007669"/>
    <property type="project" value="TreeGrafter"/>
</dbReference>
<comment type="subcellular location">
    <subcellularLocation>
        <location evidence="1">Nucleus</location>
    </subcellularLocation>
</comment>
<dbReference type="GO" id="GO:0003697">
    <property type="term" value="F:single-stranded DNA binding"/>
    <property type="evidence" value="ECO:0007669"/>
    <property type="project" value="TreeGrafter"/>
</dbReference>